<dbReference type="Pfam" id="PF12704">
    <property type="entry name" value="MacB_PCD"/>
    <property type="match status" value="2"/>
</dbReference>
<name>A0AAP2DCW0_9BACT</name>
<organism evidence="9 10">
    <name type="scientific">Dawidia soli</name>
    <dbReference type="NCBI Taxonomy" id="2782352"/>
    <lineage>
        <taxon>Bacteria</taxon>
        <taxon>Pseudomonadati</taxon>
        <taxon>Bacteroidota</taxon>
        <taxon>Cytophagia</taxon>
        <taxon>Cytophagales</taxon>
        <taxon>Chryseotaleaceae</taxon>
        <taxon>Dawidia</taxon>
    </lineage>
</organism>
<comment type="subcellular location">
    <subcellularLocation>
        <location evidence="1">Cell membrane</location>
        <topology evidence="1">Multi-pass membrane protein</topology>
    </subcellularLocation>
</comment>
<feature type="transmembrane region" description="Helical" evidence="6">
    <location>
        <begin position="739"/>
        <end position="759"/>
    </location>
</feature>
<feature type="transmembrane region" description="Helical" evidence="6">
    <location>
        <begin position="771"/>
        <end position="791"/>
    </location>
</feature>
<evidence type="ECO:0000313" key="9">
    <source>
        <dbReference type="EMBL" id="MBT1688796.1"/>
    </source>
</evidence>
<evidence type="ECO:0000313" key="10">
    <source>
        <dbReference type="Proteomes" id="UP001319180"/>
    </source>
</evidence>
<dbReference type="PANTHER" id="PTHR30572">
    <property type="entry name" value="MEMBRANE COMPONENT OF TRANSPORTER-RELATED"/>
    <property type="match status" value="1"/>
</dbReference>
<dbReference type="InterPro" id="IPR003838">
    <property type="entry name" value="ABC3_permease_C"/>
</dbReference>
<evidence type="ECO:0000256" key="4">
    <source>
        <dbReference type="ARBA" id="ARBA00022989"/>
    </source>
</evidence>
<evidence type="ECO:0000256" key="1">
    <source>
        <dbReference type="ARBA" id="ARBA00004651"/>
    </source>
</evidence>
<comment type="caution">
    <text evidence="9">The sequence shown here is derived from an EMBL/GenBank/DDBJ whole genome shotgun (WGS) entry which is preliminary data.</text>
</comment>
<feature type="transmembrane region" description="Helical" evidence="6">
    <location>
        <begin position="381"/>
        <end position="405"/>
    </location>
</feature>
<feature type="transmembrane region" description="Helical" evidence="6">
    <location>
        <begin position="338"/>
        <end position="361"/>
    </location>
</feature>
<dbReference type="GO" id="GO:0005886">
    <property type="term" value="C:plasma membrane"/>
    <property type="evidence" value="ECO:0007669"/>
    <property type="project" value="UniProtKB-SubCell"/>
</dbReference>
<dbReference type="EMBL" id="JAHESC010000031">
    <property type="protein sequence ID" value="MBT1688796.1"/>
    <property type="molecule type" value="Genomic_DNA"/>
</dbReference>
<dbReference type="InterPro" id="IPR050250">
    <property type="entry name" value="Macrolide_Exporter_MacB"/>
</dbReference>
<feature type="transmembrane region" description="Helical" evidence="6">
    <location>
        <begin position="21"/>
        <end position="41"/>
    </location>
</feature>
<evidence type="ECO:0000256" key="5">
    <source>
        <dbReference type="ARBA" id="ARBA00023136"/>
    </source>
</evidence>
<keyword evidence="3 6" id="KW-0812">Transmembrane</keyword>
<dbReference type="RefSeq" id="WP_254092024.1">
    <property type="nucleotide sequence ID" value="NZ_JAHESC010000031.1"/>
</dbReference>
<sequence>MIRNYFKVIFRNMFRNKAYSIINILGLSAGVAMYIIILQYVQYEESYDRFHTHAPDVYRVAMHFARPNQEEFTDAATYVPAGAALKNDFPEVEAYTFITPEYGRIVFQFDERIFEEEKVYYADSTFFGFFSDFKVLAGDPATMLKEPASVVLSRRAAEKYFGPMDTWKESPLNKTIRVNGKDAMRITGIMENMPGNSHFKPNVLISYAEFTAGRDLTHNWGWNDFYTYIRLATGTDYRTLQAKLDDAYVAKYMGKDSHKSFVLQPLMDIHLGSHVGFELEPAGDARAVQFLGIISIMILVIAWVNYINLSTARGESRGKEVGVRKVNGASRREIIGQFLLESFCMNLVAIMLAMVIVQASVPLIGSMLEKDLHFTLLGDRGFLGSLLTLYVLGSLVAGIYPAFALSSFQPLRVLKASATSVARGKSRLRQALVVFQFVMSAGLITGTIIVVNQLEFMRTAELGFSFNNTLIINSPSTIDNDSIFFSRYQSFKQQVLKYPAVQHVTLSSAVPGKSYNDLDNMASIRILGRSDQNLALLTYRVDEDFTDVFGMKLLTGRKFPPAEPGRDSLVYLNEKAVALFGFASPEAAVGRKIDFQGRTVEVLGVIENYHHKSLRNDFEPMMIRNTPAYPLYISLRLAPGTTASMQDIIAHVRQQWQQTYADNPFNYSFLDTHVADQYKEDLRFGRVFTTFAFFSIAISCLGLLGLVSYTVTVRMKEVGVRKVLGATVSSIFLLFSRDYARLLVAANVIGIPLAYYVLTLWLEDFAYRATLVWWMFLVPVVVVGLLALAAVGSQILKAAHMNPVHTLRQE</sequence>
<keyword evidence="4 6" id="KW-1133">Transmembrane helix</keyword>
<feature type="transmembrane region" description="Helical" evidence="6">
    <location>
        <begin position="691"/>
        <end position="712"/>
    </location>
</feature>
<feature type="domain" description="MacB-like periplasmic core" evidence="8">
    <location>
        <begin position="20"/>
        <end position="246"/>
    </location>
</feature>
<protein>
    <submittedName>
        <fullName evidence="9">ABC transporter permease</fullName>
    </submittedName>
</protein>
<evidence type="ECO:0000259" key="8">
    <source>
        <dbReference type="Pfam" id="PF12704"/>
    </source>
</evidence>
<keyword evidence="10" id="KW-1185">Reference proteome</keyword>
<keyword evidence="2" id="KW-1003">Cell membrane</keyword>
<evidence type="ECO:0000256" key="6">
    <source>
        <dbReference type="SAM" id="Phobius"/>
    </source>
</evidence>
<dbReference type="Pfam" id="PF02687">
    <property type="entry name" value="FtsX"/>
    <property type="match status" value="2"/>
</dbReference>
<keyword evidence="5 6" id="KW-0472">Membrane</keyword>
<evidence type="ECO:0000256" key="2">
    <source>
        <dbReference type="ARBA" id="ARBA00022475"/>
    </source>
</evidence>
<feature type="domain" description="ABC3 transporter permease C-terminal" evidence="7">
    <location>
        <begin position="690"/>
        <end position="803"/>
    </location>
</feature>
<dbReference type="GO" id="GO:0022857">
    <property type="term" value="F:transmembrane transporter activity"/>
    <property type="evidence" value="ECO:0007669"/>
    <property type="project" value="TreeGrafter"/>
</dbReference>
<dbReference type="PANTHER" id="PTHR30572:SF18">
    <property type="entry name" value="ABC-TYPE MACROLIDE FAMILY EXPORT SYSTEM PERMEASE COMPONENT 2"/>
    <property type="match status" value="1"/>
</dbReference>
<accession>A0AAP2DCW0</accession>
<feature type="domain" description="MacB-like periplasmic core" evidence="8">
    <location>
        <begin position="442"/>
        <end position="610"/>
    </location>
</feature>
<dbReference type="AlphaFoldDB" id="A0AAP2DCW0"/>
<dbReference type="Proteomes" id="UP001319180">
    <property type="component" value="Unassembled WGS sequence"/>
</dbReference>
<feature type="transmembrane region" description="Helical" evidence="6">
    <location>
        <begin position="431"/>
        <end position="451"/>
    </location>
</feature>
<gene>
    <name evidence="9" type="ORF">KK078_19665</name>
</gene>
<evidence type="ECO:0000259" key="7">
    <source>
        <dbReference type="Pfam" id="PF02687"/>
    </source>
</evidence>
<feature type="transmembrane region" description="Helical" evidence="6">
    <location>
        <begin position="287"/>
        <end position="309"/>
    </location>
</feature>
<feature type="domain" description="ABC3 transporter permease C-terminal" evidence="7">
    <location>
        <begin position="293"/>
        <end position="408"/>
    </location>
</feature>
<proteinExistence type="predicted"/>
<reference evidence="9 10" key="1">
    <citation type="submission" date="2021-05" db="EMBL/GenBank/DDBJ databases">
        <title>A Polyphasic approach of four new species of the genus Ohtaekwangia: Ohtaekwangia histidinii sp. nov., Ohtaekwangia cretensis sp. nov., Ohtaekwangia indiensis sp. nov., Ohtaekwangia reichenbachii sp. nov. from diverse environment.</title>
        <authorList>
            <person name="Octaviana S."/>
        </authorList>
    </citation>
    <scope>NUCLEOTIDE SEQUENCE [LARGE SCALE GENOMIC DNA]</scope>
    <source>
        <strain evidence="9 10">PWU37</strain>
    </source>
</reference>
<dbReference type="InterPro" id="IPR025857">
    <property type="entry name" value="MacB_PCD"/>
</dbReference>
<evidence type="ECO:0000256" key="3">
    <source>
        <dbReference type="ARBA" id="ARBA00022692"/>
    </source>
</evidence>